<dbReference type="eggNOG" id="ENOG502RPR6">
    <property type="taxonomic scope" value="Eukaryota"/>
</dbReference>
<dbReference type="EMBL" id="FN649760">
    <property type="protein sequence ID" value="CBJ30527.1"/>
    <property type="molecule type" value="Genomic_DNA"/>
</dbReference>
<keyword evidence="2" id="KW-1185">Reference proteome</keyword>
<proteinExistence type="predicted"/>
<evidence type="ECO:0000313" key="2">
    <source>
        <dbReference type="Proteomes" id="UP000002630"/>
    </source>
</evidence>
<dbReference type="AlphaFoldDB" id="D7FPS0"/>
<dbReference type="InParanoid" id="D7FPS0"/>
<dbReference type="OrthoDB" id="299625at2759"/>
<accession>D7FPS0</accession>
<dbReference type="PANTHER" id="PTHR40515:SF1">
    <property type="entry name" value="CILIA- AND FLAGELLA-ASSOCIATED PROTEIN 157"/>
    <property type="match status" value="1"/>
</dbReference>
<evidence type="ECO:0000313" key="1">
    <source>
        <dbReference type="EMBL" id="CBJ30527.1"/>
    </source>
</evidence>
<protein>
    <submittedName>
        <fullName evidence="1">Myosin heavy chain, putative</fullName>
    </submittedName>
</protein>
<dbReference type="Proteomes" id="UP000002630">
    <property type="component" value="Unassembled WGS sequence"/>
</dbReference>
<reference evidence="1 2" key="1">
    <citation type="journal article" date="2010" name="Nature">
        <title>The Ectocarpus genome and the independent evolution of multicellularity in brown algae.</title>
        <authorList>
            <person name="Cock J.M."/>
            <person name="Sterck L."/>
            <person name="Rouze P."/>
            <person name="Scornet D."/>
            <person name="Allen A.E."/>
            <person name="Amoutzias G."/>
            <person name="Anthouard V."/>
            <person name="Artiguenave F."/>
            <person name="Aury J.M."/>
            <person name="Badger J.H."/>
            <person name="Beszteri B."/>
            <person name="Billiau K."/>
            <person name="Bonnet E."/>
            <person name="Bothwell J.H."/>
            <person name="Bowler C."/>
            <person name="Boyen C."/>
            <person name="Brownlee C."/>
            <person name="Carrano C.J."/>
            <person name="Charrier B."/>
            <person name="Cho G.Y."/>
            <person name="Coelho S.M."/>
            <person name="Collen J."/>
            <person name="Corre E."/>
            <person name="Da Silva C."/>
            <person name="Delage L."/>
            <person name="Delaroque N."/>
            <person name="Dittami S.M."/>
            <person name="Doulbeau S."/>
            <person name="Elias M."/>
            <person name="Farnham G."/>
            <person name="Gachon C.M."/>
            <person name="Gschloessl B."/>
            <person name="Heesch S."/>
            <person name="Jabbari K."/>
            <person name="Jubin C."/>
            <person name="Kawai H."/>
            <person name="Kimura K."/>
            <person name="Kloareg B."/>
            <person name="Kupper F.C."/>
            <person name="Lang D."/>
            <person name="Le Bail A."/>
            <person name="Leblanc C."/>
            <person name="Lerouge P."/>
            <person name="Lohr M."/>
            <person name="Lopez P.J."/>
            <person name="Martens C."/>
            <person name="Maumus F."/>
            <person name="Michel G."/>
            <person name="Miranda-Saavedra D."/>
            <person name="Morales J."/>
            <person name="Moreau H."/>
            <person name="Motomura T."/>
            <person name="Nagasato C."/>
            <person name="Napoli C.A."/>
            <person name="Nelson D.R."/>
            <person name="Nyvall-Collen P."/>
            <person name="Peters A.F."/>
            <person name="Pommier C."/>
            <person name="Potin P."/>
            <person name="Poulain J."/>
            <person name="Quesneville H."/>
            <person name="Read B."/>
            <person name="Rensing S.A."/>
            <person name="Ritter A."/>
            <person name="Rousvoal S."/>
            <person name="Samanta M."/>
            <person name="Samson G."/>
            <person name="Schroeder D.C."/>
            <person name="Segurens B."/>
            <person name="Strittmatter M."/>
            <person name="Tonon T."/>
            <person name="Tregear J.W."/>
            <person name="Valentin K."/>
            <person name="von Dassow P."/>
            <person name="Yamagishi T."/>
            <person name="Van de Peer Y."/>
            <person name="Wincker P."/>
        </authorList>
    </citation>
    <scope>NUCLEOTIDE SEQUENCE [LARGE SCALE GENOMIC DNA]</scope>
    <source>
        <strain evidence="2">Ec32 / CCAP1310/4</strain>
    </source>
</reference>
<gene>
    <name evidence="1" type="ORF">Esi_0195_0059</name>
</gene>
<organism evidence="1 2">
    <name type="scientific">Ectocarpus siliculosus</name>
    <name type="common">Brown alga</name>
    <name type="synonym">Conferva siliculosa</name>
    <dbReference type="NCBI Taxonomy" id="2880"/>
    <lineage>
        <taxon>Eukaryota</taxon>
        <taxon>Sar</taxon>
        <taxon>Stramenopiles</taxon>
        <taxon>Ochrophyta</taxon>
        <taxon>PX clade</taxon>
        <taxon>Phaeophyceae</taxon>
        <taxon>Ectocarpales</taxon>
        <taxon>Ectocarpaceae</taxon>
        <taxon>Ectocarpus</taxon>
    </lineage>
</organism>
<dbReference type="PANTHER" id="PTHR40515">
    <property type="entry name" value="CILIA- AND FLAGELLA-ASSOCIATED PROTEIN 157"/>
    <property type="match status" value="1"/>
</dbReference>
<name>D7FPS0_ECTSI</name>
<sequence length="108" mass="12671">MTRVREEHSRLQGVVVSLNKKISQVLAKQEGDFLAAYRAHMYTVQKELQTLRQRVIEAENVLQKNDKVQKLEDECDWYRKEALRLDSFNTAMKKDLKYMKGKLEILGG</sequence>